<feature type="transmembrane region" description="Helical" evidence="1">
    <location>
        <begin position="46"/>
        <end position="67"/>
    </location>
</feature>
<evidence type="ECO:0000313" key="3">
    <source>
        <dbReference type="Proteomes" id="UP000177407"/>
    </source>
</evidence>
<feature type="transmembrane region" description="Helical" evidence="1">
    <location>
        <begin position="188"/>
        <end position="209"/>
    </location>
</feature>
<name>A0A1F5S1D7_9BACT</name>
<sequence length="234" mass="26234">MKNIKDYFNKKNILFIVIFAVIGLIALQVPVAQIVGSKTKFTLFDFFGPVASGFIGLVPGIIAIFLMQLANFLIHGANVIDPGTIIKFFPMLFAALYFAKKGKANIIIPAIAIVAFISHPIGRQAWYYSMYWLIPIVCYFLRDKSLLGRSLGTTFTAHAVGSTLYLYVFGLSKAIWTSLIPVVAMERILFAFGIMATYLVFNNVLNILVEKKWVKLEFLVDKKYVWAGLLSRLS</sequence>
<protein>
    <recommendedName>
        <fullName evidence="4">ECF transporter S component</fullName>
    </recommendedName>
</protein>
<dbReference type="EMBL" id="MFGA01000023">
    <property type="protein sequence ID" value="OGF20507.1"/>
    <property type="molecule type" value="Genomic_DNA"/>
</dbReference>
<feature type="transmembrane region" description="Helical" evidence="1">
    <location>
        <begin position="12"/>
        <end position="34"/>
    </location>
</feature>
<proteinExistence type="predicted"/>
<evidence type="ECO:0008006" key="4">
    <source>
        <dbReference type="Google" id="ProtNLM"/>
    </source>
</evidence>
<gene>
    <name evidence="2" type="ORF">A2257_04060</name>
</gene>
<evidence type="ECO:0000256" key="1">
    <source>
        <dbReference type="SAM" id="Phobius"/>
    </source>
</evidence>
<dbReference type="AlphaFoldDB" id="A0A1F5S1D7"/>
<keyword evidence="1" id="KW-0812">Transmembrane</keyword>
<feature type="transmembrane region" description="Helical" evidence="1">
    <location>
        <begin position="125"/>
        <end position="142"/>
    </location>
</feature>
<comment type="caution">
    <text evidence="2">The sequence shown here is derived from an EMBL/GenBank/DDBJ whole genome shotgun (WGS) entry which is preliminary data.</text>
</comment>
<keyword evidence="1" id="KW-0472">Membrane</keyword>
<evidence type="ECO:0000313" key="2">
    <source>
        <dbReference type="EMBL" id="OGF20507.1"/>
    </source>
</evidence>
<keyword evidence="1" id="KW-1133">Transmembrane helix</keyword>
<feature type="transmembrane region" description="Helical" evidence="1">
    <location>
        <begin position="154"/>
        <end position="176"/>
    </location>
</feature>
<organism evidence="2 3">
    <name type="scientific">Candidatus Falkowbacteria bacterium RIFOXYA2_FULL_38_12</name>
    <dbReference type="NCBI Taxonomy" id="1797993"/>
    <lineage>
        <taxon>Bacteria</taxon>
        <taxon>Candidatus Falkowiibacteriota</taxon>
    </lineage>
</organism>
<dbReference type="Proteomes" id="UP000177407">
    <property type="component" value="Unassembled WGS sequence"/>
</dbReference>
<accession>A0A1F5S1D7</accession>
<reference evidence="2 3" key="1">
    <citation type="journal article" date="2016" name="Nat. Commun.">
        <title>Thousands of microbial genomes shed light on interconnected biogeochemical processes in an aquifer system.</title>
        <authorList>
            <person name="Anantharaman K."/>
            <person name="Brown C.T."/>
            <person name="Hug L.A."/>
            <person name="Sharon I."/>
            <person name="Castelle C.J."/>
            <person name="Probst A.J."/>
            <person name="Thomas B.C."/>
            <person name="Singh A."/>
            <person name="Wilkins M.J."/>
            <person name="Karaoz U."/>
            <person name="Brodie E.L."/>
            <person name="Williams K.H."/>
            <person name="Hubbard S.S."/>
            <person name="Banfield J.F."/>
        </authorList>
    </citation>
    <scope>NUCLEOTIDE SEQUENCE [LARGE SCALE GENOMIC DNA]</scope>
</reference>